<dbReference type="InterPro" id="IPR001867">
    <property type="entry name" value="OmpR/PhoB-type_DNA-bd"/>
</dbReference>
<dbReference type="SMART" id="SM00862">
    <property type="entry name" value="Trans_reg_C"/>
    <property type="match status" value="1"/>
</dbReference>
<keyword evidence="2" id="KW-0805">Transcription regulation</keyword>
<dbReference type="InterPro" id="IPR011990">
    <property type="entry name" value="TPR-like_helical_dom_sf"/>
</dbReference>
<accession>A0A5A7S675</accession>
<dbReference type="Proteomes" id="UP000322244">
    <property type="component" value="Unassembled WGS sequence"/>
</dbReference>
<sequence length="276" mass="30269">MEMDVKVLGPFAADLDGRSIVPSAPKPRQLLTLLALRRSSIVTHETLIDELWGDRVPSSAPTTIQTYVMKLRKIIDSTGEKTSGKGVLVTRSGGYSLDIAGNAWSIDLEIFRHHSQEGTLAFNRGDFERASDQLELALNTWSGPAFQDVRKGEVLAIEAVRVEAERVAALEQKINADIMLNNLPAAIAELQALIRTDPLNENFCALYMLAAYRSGCAAQSISAFHNLKDQLATELGIDPGPICQNLFSAVLQRSEELDSFNHVIHWAPRASLVSTM</sequence>
<dbReference type="Pfam" id="PF03704">
    <property type="entry name" value="BTAD"/>
    <property type="match status" value="1"/>
</dbReference>
<dbReference type="EMBL" id="VLNY01000008">
    <property type="protein sequence ID" value="KAA0021668.1"/>
    <property type="molecule type" value="Genomic_DNA"/>
</dbReference>
<dbReference type="InterPro" id="IPR005158">
    <property type="entry name" value="BTAD"/>
</dbReference>
<feature type="DNA-binding region" description="OmpR/PhoB-type" evidence="5">
    <location>
        <begin position="1"/>
        <end position="99"/>
    </location>
</feature>
<dbReference type="GO" id="GO:0000160">
    <property type="term" value="P:phosphorelay signal transduction system"/>
    <property type="evidence" value="ECO:0007669"/>
    <property type="project" value="InterPro"/>
</dbReference>
<protein>
    <submittedName>
        <fullName evidence="7">AfsR/SARP family transcriptional regulator</fullName>
    </submittedName>
</protein>
<dbReference type="SUPFAM" id="SSF46894">
    <property type="entry name" value="C-terminal effector domain of the bipartite response regulators"/>
    <property type="match status" value="1"/>
</dbReference>
<evidence type="ECO:0000256" key="2">
    <source>
        <dbReference type="ARBA" id="ARBA00023015"/>
    </source>
</evidence>
<evidence type="ECO:0000256" key="1">
    <source>
        <dbReference type="ARBA" id="ARBA00005820"/>
    </source>
</evidence>
<keyword evidence="4" id="KW-0804">Transcription</keyword>
<name>A0A5A7S675_9NOCA</name>
<evidence type="ECO:0000256" key="3">
    <source>
        <dbReference type="ARBA" id="ARBA00023125"/>
    </source>
</evidence>
<dbReference type="AlphaFoldDB" id="A0A5A7S675"/>
<evidence type="ECO:0000256" key="4">
    <source>
        <dbReference type="ARBA" id="ARBA00023163"/>
    </source>
</evidence>
<dbReference type="Gene3D" id="1.10.10.10">
    <property type="entry name" value="Winged helix-like DNA-binding domain superfamily/Winged helix DNA-binding domain"/>
    <property type="match status" value="1"/>
</dbReference>
<evidence type="ECO:0000313" key="7">
    <source>
        <dbReference type="EMBL" id="KAA0021668.1"/>
    </source>
</evidence>
<comment type="caution">
    <text evidence="7">The sequence shown here is derived from an EMBL/GenBank/DDBJ whole genome shotgun (WGS) entry which is preliminary data.</text>
</comment>
<dbReference type="Pfam" id="PF00486">
    <property type="entry name" value="Trans_reg_C"/>
    <property type="match status" value="1"/>
</dbReference>
<feature type="domain" description="OmpR/PhoB-type" evidence="6">
    <location>
        <begin position="1"/>
        <end position="99"/>
    </location>
</feature>
<comment type="similarity">
    <text evidence="1">Belongs to the AfsR/DnrI/RedD regulatory family.</text>
</comment>
<evidence type="ECO:0000313" key="8">
    <source>
        <dbReference type="Proteomes" id="UP000322244"/>
    </source>
</evidence>
<dbReference type="CDD" id="cd15831">
    <property type="entry name" value="BTAD"/>
    <property type="match status" value="1"/>
</dbReference>
<reference evidence="7 8" key="1">
    <citation type="submission" date="2019-07" db="EMBL/GenBank/DDBJ databases">
        <title>Rhodococcus cavernicolus sp. nov., isolated from a cave.</title>
        <authorList>
            <person name="Lee S.D."/>
        </authorList>
    </citation>
    <scope>NUCLEOTIDE SEQUENCE [LARGE SCALE GENOMIC DNA]</scope>
    <source>
        <strain evidence="7 8">C1-24</strain>
    </source>
</reference>
<proteinExistence type="inferred from homology"/>
<dbReference type="SUPFAM" id="SSF48452">
    <property type="entry name" value="TPR-like"/>
    <property type="match status" value="1"/>
</dbReference>
<dbReference type="SMART" id="SM01043">
    <property type="entry name" value="BTAD"/>
    <property type="match status" value="1"/>
</dbReference>
<keyword evidence="3 5" id="KW-0238">DNA-binding</keyword>
<dbReference type="PANTHER" id="PTHR35807:SF1">
    <property type="entry name" value="TRANSCRIPTIONAL REGULATOR REDD"/>
    <property type="match status" value="1"/>
</dbReference>
<dbReference type="InterPro" id="IPR016032">
    <property type="entry name" value="Sig_transdc_resp-reg_C-effctor"/>
</dbReference>
<dbReference type="GO" id="GO:0003677">
    <property type="term" value="F:DNA binding"/>
    <property type="evidence" value="ECO:0007669"/>
    <property type="project" value="UniProtKB-UniRule"/>
</dbReference>
<dbReference type="PROSITE" id="PS51755">
    <property type="entry name" value="OMPR_PHOB"/>
    <property type="match status" value="1"/>
</dbReference>
<dbReference type="InterPro" id="IPR036388">
    <property type="entry name" value="WH-like_DNA-bd_sf"/>
</dbReference>
<dbReference type="OrthoDB" id="3543649at2"/>
<dbReference type="GO" id="GO:0006355">
    <property type="term" value="P:regulation of DNA-templated transcription"/>
    <property type="evidence" value="ECO:0007669"/>
    <property type="project" value="InterPro"/>
</dbReference>
<gene>
    <name evidence="7" type="ORF">FOY51_17410</name>
</gene>
<evidence type="ECO:0000256" key="5">
    <source>
        <dbReference type="PROSITE-ProRule" id="PRU01091"/>
    </source>
</evidence>
<keyword evidence="8" id="KW-1185">Reference proteome</keyword>
<organism evidence="7 8">
    <name type="scientific">Antrihabitans cavernicola</name>
    <dbReference type="NCBI Taxonomy" id="2495913"/>
    <lineage>
        <taxon>Bacteria</taxon>
        <taxon>Bacillati</taxon>
        <taxon>Actinomycetota</taxon>
        <taxon>Actinomycetes</taxon>
        <taxon>Mycobacteriales</taxon>
        <taxon>Nocardiaceae</taxon>
        <taxon>Antrihabitans</taxon>
    </lineage>
</organism>
<evidence type="ECO:0000259" key="6">
    <source>
        <dbReference type="PROSITE" id="PS51755"/>
    </source>
</evidence>
<dbReference type="PANTHER" id="PTHR35807">
    <property type="entry name" value="TRANSCRIPTIONAL REGULATOR REDD-RELATED"/>
    <property type="match status" value="1"/>
</dbReference>
<dbReference type="InterPro" id="IPR051677">
    <property type="entry name" value="AfsR-DnrI-RedD_regulator"/>
</dbReference>
<dbReference type="Gene3D" id="1.25.40.10">
    <property type="entry name" value="Tetratricopeptide repeat domain"/>
    <property type="match status" value="1"/>
</dbReference>